<proteinExistence type="predicted"/>
<keyword evidence="1" id="KW-1133">Transmembrane helix</keyword>
<reference evidence="3" key="1">
    <citation type="submission" date="2016-11" db="EMBL/GenBank/DDBJ databases">
        <authorList>
            <person name="Varghese N."/>
            <person name="Submissions S."/>
        </authorList>
    </citation>
    <scope>NUCLEOTIDE SEQUENCE [LARGE SCALE GENOMIC DNA]</scope>
    <source>
        <strain evidence="3">DSM 19858</strain>
    </source>
</reference>
<gene>
    <name evidence="2" type="ORF">SAMN04488513_102447</name>
</gene>
<organism evidence="2 3">
    <name type="scientific">Pseudozobellia thermophila</name>
    <dbReference type="NCBI Taxonomy" id="192903"/>
    <lineage>
        <taxon>Bacteria</taxon>
        <taxon>Pseudomonadati</taxon>
        <taxon>Bacteroidota</taxon>
        <taxon>Flavobacteriia</taxon>
        <taxon>Flavobacteriales</taxon>
        <taxon>Flavobacteriaceae</taxon>
        <taxon>Pseudozobellia</taxon>
    </lineage>
</organism>
<keyword evidence="3" id="KW-1185">Reference proteome</keyword>
<evidence type="ECO:0000313" key="2">
    <source>
        <dbReference type="EMBL" id="SHI97599.1"/>
    </source>
</evidence>
<dbReference type="OrthoDB" id="981524at2"/>
<protein>
    <submittedName>
        <fullName evidence="2">Uncharacterized protein</fullName>
    </submittedName>
</protein>
<sequence length="170" mass="19736">MNKMNKKNPFKTPENYFESFESRLRAKLSEGISDIPKDEGFSVPEGYFDSVHESILKKLETDEPKVIKLNPYKKFYYVAASIAAILLVAIVINLKSDTEPSFESLAVSDIDRYFENNEIELSTYELAEVIPVDELEVYDIMENRFAEEQMVDYLTENIEDFEALNLDYNE</sequence>
<name>A0A1M6FIY7_9FLAO</name>
<dbReference type="RefSeq" id="WP_072991192.1">
    <property type="nucleotide sequence ID" value="NZ_FQYU01000002.1"/>
</dbReference>
<evidence type="ECO:0000313" key="3">
    <source>
        <dbReference type="Proteomes" id="UP000184543"/>
    </source>
</evidence>
<dbReference type="EMBL" id="FQYU01000002">
    <property type="protein sequence ID" value="SHI97599.1"/>
    <property type="molecule type" value="Genomic_DNA"/>
</dbReference>
<feature type="transmembrane region" description="Helical" evidence="1">
    <location>
        <begin position="75"/>
        <end position="94"/>
    </location>
</feature>
<keyword evidence="1" id="KW-0812">Transmembrane</keyword>
<dbReference type="STRING" id="192903.SAMN04488513_102447"/>
<evidence type="ECO:0000256" key="1">
    <source>
        <dbReference type="SAM" id="Phobius"/>
    </source>
</evidence>
<dbReference type="AlphaFoldDB" id="A0A1M6FIY7"/>
<keyword evidence="1" id="KW-0472">Membrane</keyword>
<dbReference type="Proteomes" id="UP000184543">
    <property type="component" value="Unassembled WGS sequence"/>
</dbReference>
<accession>A0A1M6FIY7</accession>